<comment type="caution">
    <text evidence="4">The sequence shown here is derived from an EMBL/GenBank/DDBJ whole genome shotgun (WGS) entry which is preliminary data.</text>
</comment>
<dbReference type="PANTHER" id="PTHR10566">
    <property type="entry name" value="CHAPERONE-ACTIVITY OF BC1 COMPLEX CABC1 -RELATED"/>
    <property type="match status" value="1"/>
</dbReference>
<dbReference type="SUPFAM" id="SSF56112">
    <property type="entry name" value="Protein kinase-like (PK-like)"/>
    <property type="match status" value="1"/>
</dbReference>
<dbReference type="InterPro" id="IPR011009">
    <property type="entry name" value="Kinase-like_dom_sf"/>
</dbReference>
<sequence>MERASVFASMYYHTILSNPTTTTQHHSRALVTPSQLVDASRDLLSPSAATNPFLTPWHVAAICLFSSGALLSAFLDSSDDYSDAPYEGGGDSYDPCAASEFYARRPLMVIKRVLRLASLTFAFNAGILFDWLILGKLFKDESYAALRTNEPRRAREALALCTQLGPTFIKLGQALSIRTDIVPEAYALELRKLQDAVPPFDSDEAREVLRRELGLRDGDGLGSVFEYLSDVPVASASIGQVYRGRLRDAGTDVAVKVQRPGILGEIALDLHVLRLLTPFQTRMQNAINGRSTDDGDIEQGISLVDEWGRGFVAETDYRLEARNTIQFENAMRKRGLDAVCAPAVVEGLVRDKVLVTEWVEGTRLDRDASPDVPRLCGVAINAYLTMLLDTGKLCILDWGMTLAVPDDLQYALLEFIAHINSEDYDSIPQDFINLGFSPANERVKEEFKERYGSDLSDVELRDAARAEMLTRMEEQLASEGVDVKGVTNVMEEMSRRNRELFALPPYVLYVARAFSTLEGIGLSIDENYAIVRECYPYLARRLFTDKSPRAKSALRGMLGLTDSDLIMQPSSGDTTGLAAVKAGVSDAKATRASTLSPKKLIEMTDNFASYTAATATVDRDGIGRTAAAKEFAKLLLDKEGSTLQEILVEEAAKLGDAATRSLLRQILVESALAKIVSSSLRAPKDALDRSGQLASLLPENIKRAMIYSPADLPKLVDDLLFLSLEDERILSTASELQEVLGGRLENSRLRGALADNLSDGASIIPSMPDLTPGLRSLVDNAETREFVIEQLSNVPSLGRRFGAGLFRRAAYRAMNSPILPEGTRRQLSDVNNRVADVIDARDERIE</sequence>
<keyword evidence="2" id="KW-0472">Membrane</keyword>
<accession>A0ABD3QS71</accession>
<protein>
    <recommendedName>
        <fullName evidence="3">ABC1 atypical kinase-like domain-containing protein</fullName>
    </recommendedName>
</protein>
<reference evidence="4 5" key="1">
    <citation type="submission" date="2024-10" db="EMBL/GenBank/DDBJ databases">
        <title>Updated reference genomes for cyclostephanoid diatoms.</title>
        <authorList>
            <person name="Roberts W.R."/>
            <person name="Alverson A.J."/>
        </authorList>
    </citation>
    <scope>NUCLEOTIDE SEQUENCE [LARGE SCALE GENOMIC DNA]</scope>
    <source>
        <strain evidence="4 5">AJA276-08</strain>
    </source>
</reference>
<dbReference type="InterPro" id="IPR004147">
    <property type="entry name" value="ABC1_dom"/>
</dbReference>
<feature type="domain" description="ABC1 atypical kinase-like" evidence="3">
    <location>
        <begin position="192"/>
        <end position="390"/>
    </location>
</feature>
<proteinExistence type="inferred from homology"/>
<dbReference type="EMBL" id="JALLAZ020000123">
    <property type="protein sequence ID" value="KAL3803102.1"/>
    <property type="molecule type" value="Genomic_DNA"/>
</dbReference>
<evidence type="ECO:0000256" key="1">
    <source>
        <dbReference type="ARBA" id="ARBA00009670"/>
    </source>
</evidence>
<name>A0ABD3QS71_9STRA</name>
<dbReference type="Pfam" id="PF03109">
    <property type="entry name" value="ABC1"/>
    <property type="match status" value="1"/>
</dbReference>
<gene>
    <name evidence="4" type="ORF">ACHAW5_001966</name>
</gene>
<evidence type="ECO:0000259" key="3">
    <source>
        <dbReference type="Pfam" id="PF03109"/>
    </source>
</evidence>
<dbReference type="Proteomes" id="UP001530315">
    <property type="component" value="Unassembled WGS sequence"/>
</dbReference>
<feature type="transmembrane region" description="Helical" evidence="2">
    <location>
        <begin position="57"/>
        <end position="75"/>
    </location>
</feature>
<dbReference type="InterPro" id="IPR050154">
    <property type="entry name" value="UbiB_kinase"/>
</dbReference>
<dbReference type="PANTHER" id="PTHR10566:SF118">
    <property type="entry name" value="PROTEIN KINASE DOMAIN-CONTAINING PROTEIN"/>
    <property type="match status" value="1"/>
</dbReference>
<keyword evidence="5" id="KW-1185">Reference proteome</keyword>
<organism evidence="4 5">
    <name type="scientific">Stephanodiscus triporus</name>
    <dbReference type="NCBI Taxonomy" id="2934178"/>
    <lineage>
        <taxon>Eukaryota</taxon>
        <taxon>Sar</taxon>
        <taxon>Stramenopiles</taxon>
        <taxon>Ochrophyta</taxon>
        <taxon>Bacillariophyta</taxon>
        <taxon>Coscinodiscophyceae</taxon>
        <taxon>Thalassiosirophycidae</taxon>
        <taxon>Stephanodiscales</taxon>
        <taxon>Stephanodiscaceae</taxon>
        <taxon>Stephanodiscus</taxon>
    </lineage>
</organism>
<evidence type="ECO:0000313" key="5">
    <source>
        <dbReference type="Proteomes" id="UP001530315"/>
    </source>
</evidence>
<keyword evidence="2" id="KW-0812">Transmembrane</keyword>
<comment type="similarity">
    <text evidence="1">Belongs to the protein kinase superfamily. ADCK protein kinase family.</text>
</comment>
<feature type="transmembrane region" description="Helical" evidence="2">
    <location>
        <begin position="113"/>
        <end position="134"/>
    </location>
</feature>
<dbReference type="AlphaFoldDB" id="A0ABD3QS71"/>
<evidence type="ECO:0000256" key="2">
    <source>
        <dbReference type="SAM" id="Phobius"/>
    </source>
</evidence>
<dbReference type="CDD" id="cd05121">
    <property type="entry name" value="ABC1_ADCK3-like"/>
    <property type="match status" value="1"/>
</dbReference>
<evidence type="ECO:0000313" key="4">
    <source>
        <dbReference type="EMBL" id="KAL3803102.1"/>
    </source>
</evidence>
<keyword evidence="2" id="KW-1133">Transmembrane helix</keyword>